<dbReference type="Proteomes" id="UP000241645">
    <property type="component" value="Unassembled WGS sequence"/>
</dbReference>
<sequence>MPVNLWEGKKVRLRAVVPGDWEKFHENDQDSEIARASNANYFPRSEAGARLWTDQQAARVPDGDNMRLAIETLDGELVGTINSHHCDPRNGNFQYGLLKSEFVR</sequence>
<name>A0ABX5FSK3_9BACL</name>
<evidence type="ECO:0000313" key="3">
    <source>
        <dbReference type="Proteomes" id="UP000241645"/>
    </source>
</evidence>
<protein>
    <recommendedName>
        <fullName evidence="1">N-acetyltransferase domain-containing protein</fullName>
    </recommendedName>
</protein>
<keyword evidence="3" id="KW-1185">Reference proteome</keyword>
<dbReference type="SUPFAM" id="SSF55729">
    <property type="entry name" value="Acyl-CoA N-acyltransferases (Nat)"/>
    <property type="match status" value="1"/>
</dbReference>
<feature type="domain" description="N-acetyltransferase" evidence="1">
    <location>
        <begin position="11"/>
        <end position="98"/>
    </location>
</feature>
<dbReference type="Pfam" id="PF13302">
    <property type="entry name" value="Acetyltransf_3"/>
    <property type="match status" value="1"/>
</dbReference>
<comment type="caution">
    <text evidence="2">The sequence shown here is derived from an EMBL/GenBank/DDBJ whole genome shotgun (WGS) entry which is preliminary data.</text>
</comment>
<organism evidence="2 3">
    <name type="scientific">Brevibacillus porteri</name>
    <dbReference type="NCBI Taxonomy" id="2126350"/>
    <lineage>
        <taxon>Bacteria</taxon>
        <taxon>Bacillati</taxon>
        <taxon>Bacillota</taxon>
        <taxon>Bacilli</taxon>
        <taxon>Bacillales</taxon>
        <taxon>Paenibacillaceae</taxon>
        <taxon>Brevibacillus</taxon>
    </lineage>
</organism>
<dbReference type="Gene3D" id="3.40.630.30">
    <property type="match status" value="1"/>
</dbReference>
<accession>A0ABX5FSK3</accession>
<evidence type="ECO:0000259" key="1">
    <source>
        <dbReference type="Pfam" id="PF13302"/>
    </source>
</evidence>
<dbReference type="GeneID" id="95750183"/>
<proteinExistence type="predicted"/>
<reference evidence="2 3" key="1">
    <citation type="submission" date="2018-03" db="EMBL/GenBank/DDBJ databases">
        <title>Brevisbacillus phylogenomics.</title>
        <authorList>
            <person name="Dunlap C."/>
        </authorList>
    </citation>
    <scope>NUCLEOTIDE SEQUENCE [LARGE SCALE GENOMIC DNA]</scope>
    <source>
        <strain evidence="2 3">NRRL B-41110</strain>
    </source>
</reference>
<dbReference type="InterPro" id="IPR016181">
    <property type="entry name" value="Acyl_CoA_acyltransferase"/>
</dbReference>
<gene>
    <name evidence="2" type="ORF">C7R92_08590</name>
</gene>
<dbReference type="RefSeq" id="WP_106833925.1">
    <property type="nucleotide sequence ID" value="NZ_JARMEW010000017.1"/>
</dbReference>
<evidence type="ECO:0000313" key="2">
    <source>
        <dbReference type="EMBL" id="PSK12060.1"/>
    </source>
</evidence>
<dbReference type="EMBL" id="PXZO01000011">
    <property type="protein sequence ID" value="PSK12060.1"/>
    <property type="molecule type" value="Genomic_DNA"/>
</dbReference>
<dbReference type="InterPro" id="IPR000182">
    <property type="entry name" value="GNAT_dom"/>
</dbReference>